<keyword evidence="3" id="KW-0472">Membrane</keyword>
<feature type="coiled-coil region" evidence="2">
    <location>
        <begin position="76"/>
        <end position="120"/>
    </location>
</feature>
<keyword evidence="3" id="KW-1133">Transmembrane helix</keyword>
<dbReference type="EMBL" id="CP002394">
    <property type="protein sequence ID" value="ADU30621.1"/>
    <property type="molecule type" value="Genomic_DNA"/>
</dbReference>
<dbReference type="Proteomes" id="UP000001401">
    <property type="component" value="Chromosome"/>
</dbReference>
<dbReference type="OrthoDB" id="9805070at2"/>
<keyword evidence="3" id="KW-0812">Transmembrane</keyword>
<dbReference type="Pfam" id="PF01551">
    <property type="entry name" value="Peptidase_M23"/>
    <property type="match status" value="1"/>
</dbReference>
<gene>
    <name evidence="5" type="ordered locus">Bcell_2362</name>
</gene>
<dbReference type="CDD" id="cd12797">
    <property type="entry name" value="M23_peptidase"/>
    <property type="match status" value="1"/>
</dbReference>
<dbReference type="PANTHER" id="PTHR21666:SF289">
    <property type="entry name" value="L-ALA--D-GLU ENDOPEPTIDASE"/>
    <property type="match status" value="1"/>
</dbReference>
<protein>
    <submittedName>
        <fullName evidence="5">Peptidase M23</fullName>
    </submittedName>
</protein>
<keyword evidence="6" id="KW-1185">Reference proteome</keyword>
<evidence type="ECO:0000256" key="3">
    <source>
        <dbReference type="SAM" id="Phobius"/>
    </source>
</evidence>
<dbReference type="SUPFAM" id="SSF51261">
    <property type="entry name" value="Duplicated hybrid motif"/>
    <property type="match status" value="1"/>
</dbReference>
<dbReference type="eggNOG" id="COG0739">
    <property type="taxonomic scope" value="Bacteria"/>
</dbReference>
<dbReference type="PANTHER" id="PTHR21666">
    <property type="entry name" value="PEPTIDASE-RELATED"/>
    <property type="match status" value="1"/>
</dbReference>
<dbReference type="RefSeq" id="WP_013488956.1">
    <property type="nucleotide sequence ID" value="NC_014829.1"/>
</dbReference>
<name>E6TRA9_EVAC2</name>
<feature type="domain" description="M23ase beta-sheet core" evidence="4">
    <location>
        <begin position="210"/>
        <end position="305"/>
    </location>
</feature>
<keyword evidence="2" id="KW-0175">Coiled coil</keyword>
<dbReference type="KEGG" id="bco:Bcell_2362"/>
<evidence type="ECO:0000256" key="2">
    <source>
        <dbReference type="SAM" id="Coils"/>
    </source>
</evidence>
<feature type="transmembrane region" description="Helical" evidence="3">
    <location>
        <begin position="31"/>
        <end position="55"/>
    </location>
</feature>
<evidence type="ECO:0000259" key="4">
    <source>
        <dbReference type="Pfam" id="PF01551"/>
    </source>
</evidence>
<dbReference type="InterPro" id="IPR016047">
    <property type="entry name" value="M23ase_b-sheet_dom"/>
</dbReference>
<accession>E6TRA9</accession>
<dbReference type="FunFam" id="2.70.70.10:FF:000006">
    <property type="entry name" value="M23 family peptidase"/>
    <property type="match status" value="1"/>
</dbReference>
<dbReference type="Gene3D" id="2.70.70.10">
    <property type="entry name" value="Glucose Permease (Domain IIA)"/>
    <property type="match status" value="1"/>
</dbReference>
<dbReference type="InterPro" id="IPR011055">
    <property type="entry name" value="Dup_hybrid_motif"/>
</dbReference>
<evidence type="ECO:0000313" key="5">
    <source>
        <dbReference type="EMBL" id="ADU30621.1"/>
    </source>
</evidence>
<proteinExistence type="predicted"/>
<dbReference type="InterPro" id="IPR050570">
    <property type="entry name" value="Cell_wall_metabolism_enzyme"/>
</dbReference>
<evidence type="ECO:0000256" key="1">
    <source>
        <dbReference type="ARBA" id="ARBA00022729"/>
    </source>
</evidence>
<organism evidence="5 6">
    <name type="scientific">Evansella cellulosilytica (strain ATCC 21833 / DSM 2522 / FERM P-1141 / JCM 9156 / N-4)</name>
    <name type="common">Bacillus cellulosilyticus</name>
    <dbReference type="NCBI Taxonomy" id="649639"/>
    <lineage>
        <taxon>Bacteria</taxon>
        <taxon>Bacillati</taxon>
        <taxon>Bacillota</taxon>
        <taxon>Bacilli</taxon>
        <taxon>Bacillales</taxon>
        <taxon>Bacillaceae</taxon>
        <taxon>Evansella</taxon>
    </lineage>
</organism>
<keyword evidence="1" id="KW-0732">Signal</keyword>
<dbReference type="AlphaFoldDB" id="E6TRA9"/>
<dbReference type="STRING" id="649639.Bcell_2362"/>
<dbReference type="GO" id="GO:0004222">
    <property type="term" value="F:metalloendopeptidase activity"/>
    <property type="evidence" value="ECO:0007669"/>
    <property type="project" value="TreeGrafter"/>
</dbReference>
<dbReference type="HOGENOM" id="CLU_029425_2_4_9"/>
<evidence type="ECO:0000313" key="6">
    <source>
        <dbReference type="Proteomes" id="UP000001401"/>
    </source>
</evidence>
<sequence length="318" mass="36220" precursor="true">MSSRHKYQKPWNIILFSDPKTTIKKFHITKFMLICSIVLFSLVSALISVYIYLLFEEKNVENELLNEEILLRDQQIEVANNEVEEVKREYTSLQIEAVEVQQSIEKFRAYEEQLNELELELPGGRNYKDDGSGGIEFPSKIEEINDISNRLTEIRDDLPNLINEFEIAIDRLIAYEEELRSIPTIMPTEGGRITSTFGNRIDPITRSSSFHSGIDIASTLNTPIYATADGTVTEAGWDSGGYGRMVVIKHNDAYETVYAHLNSIEVSAGDYVKKGEMIGGMGSTGRSTGVHLHYEILRNGEYVDPYQYMIFHENLIIE</sequence>
<reference evidence="5 6" key="1">
    <citation type="submission" date="2010-12" db="EMBL/GenBank/DDBJ databases">
        <title>Complete sequence of Bacillus cellulosilyticus DSM 2522.</title>
        <authorList>
            <consortium name="US DOE Joint Genome Institute"/>
            <person name="Lucas S."/>
            <person name="Copeland A."/>
            <person name="Lapidus A."/>
            <person name="Cheng J.-F."/>
            <person name="Bruce D."/>
            <person name="Goodwin L."/>
            <person name="Pitluck S."/>
            <person name="Chertkov O."/>
            <person name="Detter J.C."/>
            <person name="Han C."/>
            <person name="Tapia R."/>
            <person name="Land M."/>
            <person name="Hauser L."/>
            <person name="Jeffries C."/>
            <person name="Kyrpides N."/>
            <person name="Ivanova N."/>
            <person name="Mikhailova N."/>
            <person name="Brumm P."/>
            <person name="Mead D."/>
            <person name="Woyke T."/>
        </authorList>
    </citation>
    <scope>NUCLEOTIDE SEQUENCE [LARGE SCALE GENOMIC DNA]</scope>
    <source>
        <strain evidence="6">ATCC 21833 / DSM 2522 / FERM P-1141 / JCM 9156 / N-4</strain>
    </source>
</reference>